<protein>
    <submittedName>
        <fullName evidence="1">Uncharacterized protein</fullName>
    </submittedName>
</protein>
<dbReference type="Proteomes" id="UP000237347">
    <property type="component" value="Unassembled WGS sequence"/>
</dbReference>
<organism evidence="1 2">
    <name type="scientific">Quercus suber</name>
    <name type="common">Cork oak</name>
    <dbReference type="NCBI Taxonomy" id="58331"/>
    <lineage>
        <taxon>Eukaryota</taxon>
        <taxon>Viridiplantae</taxon>
        <taxon>Streptophyta</taxon>
        <taxon>Embryophyta</taxon>
        <taxon>Tracheophyta</taxon>
        <taxon>Spermatophyta</taxon>
        <taxon>Magnoliopsida</taxon>
        <taxon>eudicotyledons</taxon>
        <taxon>Gunneridae</taxon>
        <taxon>Pentapetalae</taxon>
        <taxon>rosids</taxon>
        <taxon>fabids</taxon>
        <taxon>Fagales</taxon>
        <taxon>Fagaceae</taxon>
        <taxon>Quercus</taxon>
    </lineage>
</organism>
<comment type="caution">
    <text evidence="1">The sequence shown here is derived from an EMBL/GenBank/DDBJ whole genome shotgun (WGS) entry which is preliminary data.</text>
</comment>
<dbReference type="AlphaFoldDB" id="A0AAW0KR45"/>
<evidence type="ECO:0000313" key="1">
    <source>
        <dbReference type="EMBL" id="KAK7841294.1"/>
    </source>
</evidence>
<evidence type="ECO:0000313" key="2">
    <source>
        <dbReference type="Proteomes" id="UP000237347"/>
    </source>
</evidence>
<reference evidence="1 2" key="1">
    <citation type="journal article" date="2018" name="Sci. Data">
        <title>The draft genome sequence of cork oak.</title>
        <authorList>
            <person name="Ramos A.M."/>
            <person name="Usie A."/>
            <person name="Barbosa P."/>
            <person name="Barros P.M."/>
            <person name="Capote T."/>
            <person name="Chaves I."/>
            <person name="Simoes F."/>
            <person name="Abreu I."/>
            <person name="Carrasquinho I."/>
            <person name="Faro C."/>
            <person name="Guimaraes J.B."/>
            <person name="Mendonca D."/>
            <person name="Nobrega F."/>
            <person name="Rodrigues L."/>
            <person name="Saibo N.J.M."/>
            <person name="Varela M.C."/>
            <person name="Egas C."/>
            <person name="Matos J."/>
            <person name="Miguel C.M."/>
            <person name="Oliveira M.M."/>
            <person name="Ricardo C.P."/>
            <person name="Goncalves S."/>
        </authorList>
    </citation>
    <scope>NUCLEOTIDE SEQUENCE [LARGE SCALE GENOMIC DNA]</scope>
    <source>
        <strain evidence="2">cv. HL8</strain>
    </source>
</reference>
<dbReference type="EMBL" id="PKMF04000244">
    <property type="protein sequence ID" value="KAK7841294.1"/>
    <property type="molecule type" value="Genomic_DNA"/>
</dbReference>
<sequence>MYTLINETSGSTEAKKYGGWLFKTKSEIFFGGQFVTPYIPAKTNLVHRNYWRTPMTTVNKPRKMFCMLFGNTLCSYLFGTRILAGTFGPALTSIGLVNFDSAILKDDNEVGIGVVIRDEGGQVIASMAEKISLLN</sequence>
<accession>A0AAW0KR45</accession>
<keyword evidence="2" id="KW-1185">Reference proteome</keyword>
<name>A0AAW0KR45_QUESU</name>
<proteinExistence type="predicted"/>
<gene>
    <name evidence="1" type="ORF">CFP56_015563</name>
</gene>